<evidence type="ECO:0000313" key="2">
    <source>
        <dbReference type="EMBL" id="CAD8101682.1"/>
    </source>
</evidence>
<feature type="signal peptide" evidence="1">
    <location>
        <begin position="1"/>
        <end position="16"/>
    </location>
</feature>
<gene>
    <name evidence="2" type="ORF">PPRIM_AZ9-3.1.T1160080</name>
</gene>
<evidence type="ECO:0000256" key="1">
    <source>
        <dbReference type="SAM" id="SignalP"/>
    </source>
</evidence>
<evidence type="ECO:0000313" key="3">
    <source>
        <dbReference type="Proteomes" id="UP000688137"/>
    </source>
</evidence>
<dbReference type="EMBL" id="CAJJDM010000119">
    <property type="protein sequence ID" value="CAD8101682.1"/>
    <property type="molecule type" value="Genomic_DNA"/>
</dbReference>
<dbReference type="Proteomes" id="UP000688137">
    <property type="component" value="Unassembled WGS sequence"/>
</dbReference>
<keyword evidence="3" id="KW-1185">Reference proteome</keyword>
<reference evidence="2" key="1">
    <citation type="submission" date="2021-01" db="EMBL/GenBank/DDBJ databases">
        <authorList>
            <consortium name="Genoscope - CEA"/>
            <person name="William W."/>
        </authorList>
    </citation>
    <scope>NUCLEOTIDE SEQUENCE</scope>
</reference>
<feature type="chain" id="PRO_5035862406" evidence="1">
    <location>
        <begin position="17"/>
        <end position="302"/>
    </location>
</feature>
<organism evidence="2 3">
    <name type="scientific">Paramecium primaurelia</name>
    <dbReference type="NCBI Taxonomy" id="5886"/>
    <lineage>
        <taxon>Eukaryota</taxon>
        <taxon>Sar</taxon>
        <taxon>Alveolata</taxon>
        <taxon>Ciliophora</taxon>
        <taxon>Intramacronucleata</taxon>
        <taxon>Oligohymenophorea</taxon>
        <taxon>Peniculida</taxon>
        <taxon>Parameciidae</taxon>
        <taxon>Paramecium</taxon>
    </lineage>
</organism>
<comment type="caution">
    <text evidence="2">The sequence shown here is derived from an EMBL/GenBank/DDBJ whole genome shotgun (WGS) entry which is preliminary data.</text>
</comment>
<name>A0A8S1PEA1_PARPR</name>
<dbReference type="AlphaFoldDB" id="A0A8S1PEA1"/>
<protein>
    <submittedName>
        <fullName evidence="2">Uncharacterized protein</fullName>
    </submittedName>
</protein>
<dbReference type="OMA" id="NNSICEW"/>
<keyword evidence="1" id="KW-0732">Signal</keyword>
<sequence length="302" mass="34751">MLNIILLFNIVSNIVGQTCSVNAITCESIIDINICQQAKDSNNNSICEWNSNQCEKSILNKLPCLSYTNEFTCLYRSYGCRWDGVNTTNYDTEIMKTNQQGKCVDKKCEDSTNDYDCESFGQISCEWQNEKCVQVTKCVDFQSVKGCRNTRFKEKCVPIVNGEVFPIESRTTTIFDTFECIVQECKHKKYDYECTFVNGIQCIWGTDGCSVCSSYTSYQSCIGNKGLCLWNQNQCQNIECQQYKSPNLCNIKSEQCEWNQQKMRCQLNTTNSNQHCYSEYLDQQNVSYIIQIMIIIHLILIG</sequence>
<accession>A0A8S1PEA1</accession>
<proteinExistence type="predicted"/>